<dbReference type="SUPFAM" id="SSF46785">
    <property type="entry name" value="Winged helix' DNA-binding domain"/>
    <property type="match status" value="1"/>
</dbReference>
<gene>
    <name evidence="1" type="ORF">GXP70_01425</name>
</gene>
<evidence type="ECO:0000313" key="1">
    <source>
        <dbReference type="EMBL" id="QHT58766.1"/>
    </source>
</evidence>
<accession>A0A6C0FNQ0</accession>
<reference evidence="1 2" key="1">
    <citation type="submission" date="2020-01" db="EMBL/GenBank/DDBJ databases">
        <title>Paenibacillus sp. nov., isolated from tomato rhizosphere.</title>
        <authorList>
            <person name="Weon H.-Y."/>
            <person name="Lee S.A."/>
        </authorList>
    </citation>
    <scope>NUCLEOTIDE SEQUENCE [LARGE SCALE GENOMIC DNA]</scope>
    <source>
        <strain evidence="1 2">12200R-189</strain>
    </source>
</reference>
<name>A0A6C0FNQ0_9BACL</name>
<organism evidence="1 2">
    <name type="scientific">Paenibacillus lycopersici</name>
    <dbReference type="NCBI Taxonomy" id="2704462"/>
    <lineage>
        <taxon>Bacteria</taxon>
        <taxon>Bacillati</taxon>
        <taxon>Bacillota</taxon>
        <taxon>Bacilli</taxon>
        <taxon>Bacillales</taxon>
        <taxon>Paenibacillaceae</taxon>
        <taxon>Paenibacillus</taxon>
    </lineage>
</organism>
<dbReference type="InterPro" id="IPR036390">
    <property type="entry name" value="WH_DNA-bd_sf"/>
</dbReference>
<keyword evidence="2" id="KW-1185">Reference proteome</keyword>
<dbReference type="RefSeq" id="WP_162354836.1">
    <property type="nucleotide sequence ID" value="NZ_CP048209.1"/>
</dbReference>
<dbReference type="EMBL" id="CP048209">
    <property type="protein sequence ID" value="QHT58766.1"/>
    <property type="molecule type" value="Genomic_DNA"/>
</dbReference>
<evidence type="ECO:0000313" key="2">
    <source>
        <dbReference type="Proteomes" id="UP000476064"/>
    </source>
</evidence>
<evidence type="ECO:0008006" key="3">
    <source>
        <dbReference type="Google" id="ProtNLM"/>
    </source>
</evidence>
<sequence length="74" mass="8013">MSLTPLQQSVLSALTAEWQTPVQIAERLPDASVNPTDVNQALKDLLREGLAQANPVVLGLYRLAIRGTDKGTEE</sequence>
<protein>
    <recommendedName>
        <fullName evidence="3">MarR family transcriptional regulator</fullName>
    </recommendedName>
</protein>
<dbReference type="AlphaFoldDB" id="A0A6C0FNQ0"/>
<dbReference type="KEGG" id="plyc:GXP70_01425"/>
<dbReference type="Proteomes" id="UP000476064">
    <property type="component" value="Chromosome"/>
</dbReference>
<proteinExistence type="predicted"/>